<accession>A0A6G1GVS9</accession>
<evidence type="ECO:0000313" key="3">
    <source>
        <dbReference type="Proteomes" id="UP000800041"/>
    </source>
</evidence>
<organism evidence="2 3">
    <name type="scientific">Aulographum hederae CBS 113979</name>
    <dbReference type="NCBI Taxonomy" id="1176131"/>
    <lineage>
        <taxon>Eukaryota</taxon>
        <taxon>Fungi</taxon>
        <taxon>Dikarya</taxon>
        <taxon>Ascomycota</taxon>
        <taxon>Pezizomycotina</taxon>
        <taxon>Dothideomycetes</taxon>
        <taxon>Pleosporomycetidae</taxon>
        <taxon>Aulographales</taxon>
        <taxon>Aulographaceae</taxon>
    </lineage>
</organism>
<feature type="transmembrane region" description="Helical" evidence="1">
    <location>
        <begin position="12"/>
        <end position="31"/>
    </location>
</feature>
<gene>
    <name evidence="2" type="ORF">K402DRAFT_121215</name>
</gene>
<evidence type="ECO:0000256" key="1">
    <source>
        <dbReference type="SAM" id="Phobius"/>
    </source>
</evidence>
<dbReference type="EMBL" id="ML977165">
    <property type="protein sequence ID" value="KAF1984907.1"/>
    <property type="molecule type" value="Genomic_DNA"/>
</dbReference>
<keyword evidence="1" id="KW-0812">Transmembrane</keyword>
<name>A0A6G1GVS9_9PEZI</name>
<evidence type="ECO:0000313" key="2">
    <source>
        <dbReference type="EMBL" id="KAF1984907.1"/>
    </source>
</evidence>
<reference evidence="2" key="1">
    <citation type="journal article" date="2020" name="Stud. Mycol.">
        <title>101 Dothideomycetes genomes: a test case for predicting lifestyles and emergence of pathogens.</title>
        <authorList>
            <person name="Haridas S."/>
            <person name="Albert R."/>
            <person name="Binder M."/>
            <person name="Bloem J."/>
            <person name="Labutti K."/>
            <person name="Salamov A."/>
            <person name="Andreopoulos B."/>
            <person name="Baker S."/>
            <person name="Barry K."/>
            <person name="Bills G."/>
            <person name="Bluhm B."/>
            <person name="Cannon C."/>
            <person name="Castanera R."/>
            <person name="Culley D."/>
            <person name="Daum C."/>
            <person name="Ezra D."/>
            <person name="Gonzalez J."/>
            <person name="Henrissat B."/>
            <person name="Kuo A."/>
            <person name="Liang C."/>
            <person name="Lipzen A."/>
            <person name="Lutzoni F."/>
            <person name="Magnuson J."/>
            <person name="Mondo S."/>
            <person name="Nolan M."/>
            <person name="Ohm R."/>
            <person name="Pangilinan J."/>
            <person name="Park H.-J."/>
            <person name="Ramirez L."/>
            <person name="Alfaro M."/>
            <person name="Sun H."/>
            <person name="Tritt A."/>
            <person name="Yoshinaga Y."/>
            <person name="Zwiers L.-H."/>
            <person name="Turgeon B."/>
            <person name="Goodwin S."/>
            <person name="Spatafora J."/>
            <person name="Crous P."/>
            <person name="Grigoriev I."/>
        </authorList>
    </citation>
    <scope>NUCLEOTIDE SEQUENCE</scope>
    <source>
        <strain evidence="2">CBS 113979</strain>
    </source>
</reference>
<sequence length="59" mass="6658">MTLQLLADPSCWVWGWLLLAAGVELCMRAYCVQSARPSTELTYPWGLSSSGFFSRAWGW</sequence>
<dbReference type="Proteomes" id="UP000800041">
    <property type="component" value="Unassembled WGS sequence"/>
</dbReference>
<protein>
    <submittedName>
        <fullName evidence="2">Uncharacterized protein</fullName>
    </submittedName>
</protein>
<keyword evidence="1" id="KW-0472">Membrane</keyword>
<keyword evidence="1" id="KW-1133">Transmembrane helix</keyword>
<keyword evidence="3" id="KW-1185">Reference proteome</keyword>
<proteinExistence type="predicted"/>
<dbReference type="AlphaFoldDB" id="A0A6G1GVS9"/>